<gene>
    <name evidence="2" type="ORF">R5W23_001368</name>
</gene>
<name>A0ABU5F1Z5_9BACT</name>
<feature type="region of interest" description="Disordered" evidence="1">
    <location>
        <begin position="40"/>
        <end position="66"/>
    </location>
</feature>
<dbReference type="RefSeq" id="WP_320686779.1">
    <property type="nucleotide sequence ID" value="NZ_JAXBLV010000175.1"/>
</dbReference>
<evidence type="ECO:0000313" key="2">
    <source>
        <dbReference type="EMBL" id="MDY3560143.1"/>
    </source>
</evidence>
<evidence type="ECO:0000256" key="1">
    <source>
        <dbReference type="SAM" id="MobiDB-lite"/>
    </source>
</evidence>
<keyword evidence="3" id="KW-1185">Reference proteome</keyword>
<dbReference type="EMBL" id="JAXBLV010000175">
    <property type="protein sequence ID" value="MDY3560143.1"/>
    <property type="molecule type" value="Genomic_DNA"/>
</dbReference>
<dbReference type="Proteomes" id="UP001272242">
    <property type="component" value="Unassembled WGS sequence"/>
</dbReference>
<comment type="caution">
    <text evidence="2">The sequence shown here is derived from an EMBL/GenBank/DDBJ whole genome shotgun (WGS) entry which is preliminary data.</text>
</comment>
<evidence type="ECO:0000313" key="3">
    <source>
        <dbReference type="Proteomes" id="UP001272242"/>
    </source>
</evidence>
<reference evidence="3" key="1">
    <citation type="journal article" date="2023" name="Mar. Drugs">
        <title>Gemmata algarum, a Novel Planctomycete Isolated from an Algal Mat, Displays Antimicrobial Activity.</title>
        <authorList>
            <person name="Kumar G."/>
            <person name="Kallscheuer N."/>
            <person name="Kashif M."/>
            <person name="Ahamad S."/>
            <person name="Jagadeeshwari U."/>
            <person name="Pannikurungottu S."/>
            <person name="Haufschild T."/>
            <person name="Kabuu M."/>
            <person name="Sasikala C."/>
            <person name="Jogler C."/>
            <person name="Ramana C."/>
        </authorList>
    </citation>
    <scope>NUCLEOTIDE SEQUENCE [LARGE SCALE GENOMIC DNA]</scope>
    <source>
        <strain evidence="3">JC673</strain>
    </source>
</reference>
<accession>A0ABU5F1Z5</accession>
<organism evidence="2 3">
    <name type="scientific">Gemmata algarum</name>
    <dbReference type="NCBI Taxonomy" id="2975278"/>
    <lineage>
        <taxon>Bacteria</taxon>
        <taxon>Pseudomonadati</taxon>
        <taxon>Planctomycetota</taxon>
        <taxon>Planctomycetia</taxon>
        <taxon>Gemmatales</taxon>
        <taxon>Gemmataceae</taxon>
        <taxon>Gemmata</taxon>
    </lineage>
</organism>
<feature type="compositionally biased region" description="Basic and acidic residues" evidence="1">
    <location>
        <begin position="47"/>
        <end position="66"/>
    </location>
</feature>
<sequence length="66" mass="7540">MPKRRRPLERWLKPALHAPLGNRTRAARVAIDDHRIGHLGKLNQDTTRPKDAGGTHNVHTDRLLHV</sequence>
<proteinExistence type="predicted"/>
<protein>
    <submittedName>
        <fullName evidence="2">Uncharacterized protein</fullName>
    </submittedName>
</protein>